<dbReference type="Proteomes" id="UP000320811">
    <property type="component" value="Unassembled WGS sequence"/>
</dbReference>
<dbReference type="SUPFAM" id="SSF53335">
    <property type="entry name" value="S-adenosyl-L-methionine-dependent methyltransferases"/>
    <property type="match status" value="1"/>
</dbReference>
<accession>A0A561PM43</accession>
<keyword evidence="2" id="KW-0808">Transferase</keyword>
<protein>
    <submittedName>
        <fullName evidence="2">O-methyltransferase</fullName>
    </submittedName>
</protein>
<keyword evidence="1" id="KW-1133">Transmembrane helix</keyword>
<evidence type="ECO:0000313" key="2">
    <source>
        <dbReference type="EMBL" id="TWF39195.1"/>
    </source>
</evidence>
<sequence length="249" mass="28723">MEKIDRKPFQGVVNIIRFNWHFYAIAALLLVLLGYFSEYPLLRAAGWLLVGSVLLSLTASWYIYDRSALYSLHWLDDLITSPGKQLLNVHAGFDETSYLLSQKYPGSKLTVFDFYDPVKHTEVSIERARRVYAAYPGTQTITTANIPVMTASADMILVFMAAHEIRDEAERIIFFRELRRSLQDQGRIVVVEHLRDIRNFMVYNLGFFHFFSRSTWQRTFLAANLDMASEIKITPFLSAFLLEKNGMAS</sequence>
<keyword evidence="3" id="KW-1185">Reference proteome</keyword>
<evidence type="ECO:0000313" key="3">
    <source>
        <dbReference type="Proteomes" id="UP000320811"/>
    </source>
</evidence>
<dbReference type="GO" id="GO:0008168">
    <property type="term" value="F:methyltransferase activity"/>
    <property type="evidence" value="ECO:0007669"/>
    <property type="project" value="UniProtKB-KW"/>
</dbReference>
<gene>
    <name evidence="2" type="ORF">FHW36_106426</name>
</gene>
<dbReference type="Gene3D" id="3.40.50.150">
    <property type="entry name" value="Vaccinia Virus protein VP39"/>
    <property type="match status" value="1"/>
</dbReference>
<dbReference type="AlphaFoldDB" id="A0A561PM43"/>
<proteinExistence type="predicted"/>
<dbReference type="GO" id="GO:0032259">
    <property type="term" value="P:methylation"/>
    <property type="evidence" value="ECO:0007669"/>
    <property type="project" value="UniProtKB-KW"/>
</dbReference>
<organism evidence="2 3">
    <name type="scientific">Chitinophaga polysaccharea</name>
    <dbReference type="NCBI Taxonomy" id="1293035"/>
    <lineage>
        <taxon>Bacteria</taxon>
        <taxon>Pseudomonadati</taxon>
        <taxon>Bacteroidota</taxon>
        <taxon>Chitinophagia</taxon>
        <taxon>Chitinophagales</taxon>
        <taxon>Chitinophagaceae</taxon>
        <taxon>Chitinophaga</taxon>
    </lineage>
</organism>
<evidence type="ECO:0000256" key="1">
    <source>
        <dbReference type="SAM" id="Phobius"/>
    </source>
</evidence>
<dbReference type="OrthoDB" id="9810615at2"/>
<comment type="caution">
    <text evidence="2">The sequence shown here is derived from an EMBL/GenBank/DDBJ whole genome shotgun (WGS) entry which is preliminary data.</text>
</comment>
<name>A0A561PM43_9BACT</name>
<dbReference type="RefSeq" id="WP_145671628.1">
    <property type="nucleotide sequence ID" value="NZ_VIWO01000006.1"/>
</dbReference>
<dbReference type="InterPro" id="IPR029063">
    <property type="entry name" value="SAM-dependent_MTases_sf"/>
</dbReference>
<feature type="transmembrane region" description="Helical" evidence="1">
    <location>
        <begin position="20"/>
        <end position="38"/>
    </location>
</feature>
<feature type="transmembrane region" description="Helical" evidence="1">
    <location>
        <begin position="44"/>
        <end position="64"/>
    </location>
</feature>
<reference evidence="2 3" key="1">
    <citation type="submission" date="2019-06" db="EMBL/GenBank/DDBJ databases">
        <title>Sorghum-associated microbial communities from plants grown in Nebraska, USA.</title>
        <authorList>
            <person name="Schachtman D."/>
        </authorList>
    </citation>
    <scope>NUCLEOTIDE SEQUENCE [LARGE SCALE GENOMIC DNA]</scope>
    <source>
        <strain evidence="2 3">1209</strain>
    </source>
</reference>
<keyword evidence="2" id="KW-0489">Methyltransferase</keyword>
<keyword evidence="1" id="KW-0812">Transmembrane</keyword>
<keyword evidence="1" id="KW-0472">Membrane</keyword>
<dbReference type="EMBL" id="VIWO01000006">
    <property type="protein sequence ID" value="TWF39195.1"/>
    <property type="molecule type" value="Genomic_DNA"/>
</dbReference>